<gene>
    <name evidence="2" type="ORF">SAMN05216360_112120</name>
</gene>
<evidence type="ECO:0000256" key="1">
    <source>
        <dbReference type="SAM" id="Phobius"/>
    </source>
</evidence>
<proteinExistence type="predicted"/>
<keyword evidence="1" id="KW-1133">Transmembrane helix</keyword>
<name>A0A1H0F4N1_9HYPH</name>
<sequence>MPVGIGIGRGADLRPGVARSLRFSGPDGFHAGALWLAATIPVMATLLLLVRLAS</sequence>
<keyword evidence="1" id="KW-0472">Membrane</keyword>
<protein>
    <submittedName>
        <fullName evidence="2">Uncharacterized protein</fullName>
    </submittedName>
</protein>
<dbReference type="EMBL" id="FNHS01000012">
    <property type="protein sequence ID" value="SDN89543.1"/>
    <property type="molecule type" value="Genomic_DNA"/>
</dbReference>
<feature type="transmembrane region" description="Helical" evidence="1">
    <location>
        <begin position="29"/>
        <end position="50"/>
    </location>
</feature>
<dbReference type="Proteomes" id="UP000198704">
    <property type="component" value="Unassembled WGS sequence"/>
</dbReference>
<dbReference type="AlphaFoldDB" id="A0A1H0F4N1"/>
<keyword evidence="1" id="KW-0812">Transmembrane</keyword>
<accession>A0A1H0F4N1</accession>
<evidence type="ECO:0000313" key="2">
    <source>
        <dbReference type="EMBL" id="SDN89543.1"/>
    </source>
</evidence>
<dbReference type="RefSeq" id="WP_167627740.1">
    <property type="nucleotide sequence ID" value="NZ_FNHS01000012.1"/>
</dbReference>
<reference evidence="3" key="1">
    <citation type="submission" date="2016-10" db="EMBL/GenBank/DDBJ databases">
        <authorList>
            <person name="Varghese N."/>
            <person name="Submissions S."/>
        </authorList>
    </citation>
    <scope>NUCLEOTIDE SEQUENCE [LARGE SCALE GENOMIC DNA]</scope>
    <source>
        <strain evidence="3">BL47</strain>
    </source>
</reference>
<evidence type="ECO:0000313" key="3">
    <source>
        <dbReference type="Proteomes" id="UP000198704"/>
    </source>
</evidence>
<keyword evidence="3" id="KW-1185">Reference proteome</keyword>
<organism evidence="2 3">
    <name type="scientific">Methylobacterium phyllostachyos</name>
    <dbReference type="NCBI Taxonomy" id="582672"/>
    <lineage>
        <taxon>Bacteria</taxon>
        <taxon>Pseudomonadati</taxon>
        <taxon>Pseudomonadota</taxon>
        <taxon>Alphaproteobacteria</taxon>
        <taxon>Hyphomicrobiales</taxon>
        <taxon>Methylobacteriaceae</taxon>
        <taxon>Methylobacterium</taxon>
    </lineage>
</organism>